<dbReference type="InterPro" id="IPR010262">
    <property type="entry name" value="Arylsulfotransferase_bact"/>
</dbReference>
<dbReference type="PANTHER" id="PTHR35340">
    <property type="entry name" value="PQQ ENZYME REPEAT PROTEIN-RELATED"/>
    <property type="match status" value="1"/>
</dbReference>
<evidence type="ECO:0000256" key="1">
    <source>
        <dbReference type="SAM" id="Phobius"/>
    </source>
</evidence>
<dbReference type="Gene3D" id="2.60.40.3100">
    <property type="entry name" value="Arylsulphate sulphotransferase monomer, N-terminal domain"/>
    <property type="match status" value="1"/>
</dbReference>
<gene>
    <name evidence="3" type="ORF">ACFQH1_04245</name>
</gene>
<keyword evidence="1" id="KW-1133">Transmembrane helix</keyword>
<keyword evidence="1" id="KW-0812">Transmembrane</keyword>
<evidence type="ECO:0000259" key="2">
    <source>
        <dbReference type="Pfam" id="PF17425"/>
    </source>
</evidence>
<dbReference type="Pfam" id="PF05935">
    <property type="entry name" value="Arylsulfotrans"/>
    <property type="match status" value="1"/>
</dbReference>
<dbReference type="PANTHER" id="PTHR35340:SF10">
    <property type="entry name" value="CYTOPLASMIC PROTEIN"/>
    <property type="match status" value="1"/>
</dbReference>
<comment type="caution">
    <text evidence="3">The sequence shown here is derived from an EMBL/GenBank/DDBJ whole genome shotgun (WGS) entry which is preliminary data.</text>
</comment>
<dbReference type="Pfam" id="PF17425">
    <property type="entry name" value="Arylsulfotran_N"/>
    <property type="match status" value="1"/>
</dbReference>
<dbReference type="InterPro" id="IPR011047">
    <property type="entry name" value="Quinoprotein_ADH-like_sf"/>
</dbReference>
<keyword evidence="1" id="KW-0472">Membrane</keyword>
<reference evidence="4" key="1">
    <citation type="journal article" date="2019" name="Int. J. Syst. Evol. Microbiol.">
        <title>The Global Catalogue of Microorganisms (GCM) 10K type strain sequencing project: providing services to taxonomists for standard genome sequencing and annotation.</title>
        <authorList>
            <consortium name="The Broad Institute Genomics Platform"/>
            <consortium name="The Broad Institute Genome Sequencing Center for Infectious Disease"/>
            <person name="Wu L."/>
            <person name="Ma J."/>
        </authorList>
    </citation>
    <scope>NUCLEOTIDE SEQUENCE [LARGE SCALE GENOMIC DNA]</scope>
    <source>
        <strain evidence="4">CCM 8934</strain>
    </source>
</reference>
<dbReference type="RefSeq" id="WP_137606149.1">
    <property type="nucleotide sequence ID" value="NZ_BJDH01000001.1"/>
</dbReference>
<dbReference type="EMBL" id="JBHSSB010000014">
    <property type="protein sequence ID" value="MFC6294407.1"/>
    <property type="molecule type" value="Genomic_DNA"/>
</dbReference>
<dbReference type="InterPro" id="IPR035391">
    <property type="entry name" value="Arylsulfotran_N"/>
</dbReference>
<evidence type="ECO:0000313" key="3">
    <source>
        <dbReference type="EMBL" id="MFC6294407.1"/>
    </source>
</evidence>
<keyword evidence="4" id="KW-1185">Reference proteome</keyword>
<proteinExistence type="predicted"/>
<dbReference type="InterPro" id="IPR053143">
    <property type="entry name" value="Arylsulfate_ST"/>
</dbReference>
<dbReference type="SUPFAM" id="SSF50998">
    <property type="entry name" value="Quinoprotein alcohol dehydrogenase-like"/>
    <property type="match status" value="1"/>
</dbReference>
<name>A0ABW1UGI3_9LACO</name>
<accession>A0ABW1UGI3</accession>
<sequence length="559" mass="61799">MTSKRKQLILAVLTSIVLIVGGLTWFQIERSSKASANQAPLTEAQIKKNLATKKVNTRATQQKAATVTYQKATANSAYTLARPYVKVNPYGTSPLTALVIFKTSQAAKVSYTVVGKSAKTSITNTVNGGYQKTHQVPVVGLYANTTNTVKLTVTLKNGEVLKKTLQLKTGALPTYVKNATVTVSKADKTKMSIGQNKLTMIDRTTKQPFAIDADGNVRWYSTNYSQHTIEQWTGGHFMMLTKKKQSSDVYNDLIETDYLGRVYQEYTFGSGASSTDGGTETTVIHHDLIELPNHNLLATVSDGSKYKEDTMVEISHQTGKIVKVIDLKKLLPKSMWAAYEKGADGKIDWFHQNSIEYDKNDNSILISGRNQDMIMKIDYATKKIKWIYSGKKKSSWPKAYRKYLLTPTSGTTITGGQHGLTLLNNGSSSASSENIMLYDNNIAVTNGDKSTSGKYSQAVKYHIDTTKMTIDQTWAYGKALGKANFTSIIGYAEEQSNGNVLIDFGMKNNGQESNLIEVDQAGNQVFNATIKNASSKAYAYRAYRIAFYNNNYQFNANKD</sequence>
<dbReference type="InterPro" id="IPR038477">
    <property type="entry name" value="ASST_N_sf"/>
</dbReference>
<feature type="transmembrane region" description="Helical" evidence="1">
    <location>
        <begin position="7"/>
        <end position="28"/>
    </location>
</feature>
<evidence type="ECO:0000313" key="4">
    <source>
        <dbReference type="Proteomes" id="UP001596227"/>
    </source>
</evidence>
<dbReference type="Proteomes" id="UP001596227">
    <property type="component" value="Unassembled WGS sequence"/>
</dbReference>
<feature type="domain" description="Arylsulfotransferase N-terminal" evidence="2">
    <location>
        <begin position="84"/>
        <end position="170"/>
    </location>
</feature>
<organism evidence="3 4">
    <name type="scientific">Lactiplantibacillus daoliensis</name>
    <dbReference type="NCBI Taxonomy" id="2559916"/>
    <lineage>
        <taxon>Bacteria</taxon>
        <taxon>Bacillati</taxon>
        <taxon>Bacillota</taxon>
        <taxon>Bacilli</taxon>
        <taxon>Lactobacillales</taxon>
        <taxon>Lactobacillaceae</taxon>
        <taxon>Lactiplantibacillus</taxon>
    </lineage>
</organism>
<protein>
    <submittedName>
        <fullName evidence="3">Aryl-sulfate sulfotransferase</fullName>
    </submittedName>
</protein>